<organism evidence="1 2">
    <name type="scientific">Lepeophtheirus salmonis</name>
    <name type="common">Salmon louse</name>
    <name type="synonym">Caligus salmonis</name>
    <dbReference type="NCBI Taxonomy" id="72036"/>
    <lineage>
        <taxon>Eukaryota</taxon>
        <taxon>Metazoa</taxon>
        <taxon>Ecdysozoa</taxon>
        <taxon>Arthropoda</taxon>
        <taxon>Crustacea</taxon>
        <taxon>Multicrustacea</taxon>
        <taxon>Hexanauplia</taxon>
        <taxon>Copepoda</taxon>
        <taxon>Siphonostomatoida</taxon>
        <taxon>Caligidae</taxon>
        <taxon>Lepeophtheirus</taxon>
    </lineage>
</organism>
<dbReference type="Proteomes" id="UP000675881">
    <property type="component" value="Chromosome 7"/>
</dbReference>
<evidence type="ECO:0000313" key="1">
    <source>
        <dbReference type="EMBL" id="CAF3004277.1"/>
    </source>
</evidence>
<name>A0A7R8D2L9_LEPSM</name>
<evidence type="ECO:0000313" key="2">
    <source>
        <dbReference type="Proteomes" id="UP000675881"/>
    </source>
</evidence>
<dbReference type="OrthoDB" id="2445127at2759"/>
<sequence>MMIPNIYTNGVDLEAGCNLLARYQDDWADIHEANEKNIRLALETDTFILKLKESFHSQWNNISLLQGLVSHIPAINKEICVIMDSLGNLESSFTDVEVALFALEDTIETRKLQEKQLDQRFQIAIYQERRQTEYNDLSTRLQKSYEKQVQELEVKRVLNLPNAEPRLNFFSGVSYDSSLQIENNPNAQMQKTFMSDINLEIVDLDEEEEECEEIEEVEDEEKTS</sequence>
<gene>
    <name evidence="1" type="ORF">LSAA_12982</name>
</gene>
<reference evidence="1" key="1">
    <citation type="submission" date="2021-02" db="EMBL/GenBank/DDBJ databases">
        <authorList>
            <person name="Bekaert M."/>
        </authorList>
    </citation>
    <scope>NUCLEOTIDE SEQUENCE</scope>
    <source>
        <strain evidence="1">IoA-00</strain>
    </source>
</reference>
<keyword evidence="2" id="KW-1185">Reference proteome</keyword>
<accession>A0A7R8D2L9</accession>
<dbReference type="AlphaFoldDB" id="A0A7R8D2L9"/>
<dbReference type="EMBL" id="HG994586">
    <property type="protein sequence ID" value="CAF3004277.1"/>
    <property type="molecule type" value="Genomic_DNA"/>
</dbReference>
<protein>
    <submittedName>
        <fullName evidence="1">(salmon louse) hypothetical protein</fullName>
    </submittedName>
</protein>
<proteinExistence type="predicted"/>